<evidence type="ECO:0000313" key="4">
    <source>
        <dbReference type="Proteomes" id="UP000199600"/>
    </source>
</evidence>
<accession>A0A1A8Y0P5</accession>
<dbReference type="PANTHER" id="PTHR31088">
    <property type="entry name" value="MEMBRANE-ASSOCIATED PROTEIN VIPP1, CHLOROPLASTIC"/>
    <property type="match status" value="1"/>
</dbReference>
<dbReference type="InterPro" id="IPR007157">
    <property type="entry name" value="PspA_VIPP1"/>
</dbReference>
<keyword evidence="2" id="KW-0175">Coiled coil</keyword>
<comment type="similarity">
    <text evidence="1">Belongs to the PspA/Vipp/IM30 family.</text>
</comment>
<sequence length="237" mass="26395">MADINFILRLSNLWSGFVSLWITDVEKRHPEIAYQNAIDSMIEKYGKLKSATASIMRRREDVSARLGRDQQELAAINADLNVALATGQDELGIVLIQKKNALEASIKSLEQDMEQARTDADEAKSSLVQVKSEIQKLKEEKDRMLAQMLSAEARLKIQNQLEGLSVDAEVRALDNVREHIKNTVAEAKMGSELRDSDLDVQLNKLRQSSGAITARQQLEEMKRVKAAQATGSSGKSM</sequence>
<feature type="coiled-coil region" evidence="2">
    <location>
        <begin position="99"/>
        <end position="154"/>
    </location>
</feature>
<dbReference type="EMBL" id="FLQY01000358">
    <property type="protein sequence ID" value="SBT10572.1"/>
    <property type="molecule type" value="Genomic_DNA"/>
</dbReference>
<name>A0A1A8Y0P5_9RHOO</name>
<keyword evidence="4" id="KW-1185">Reference proteome</keyword>
<dbReference type="RefSeq" id="WP_186412151.1">
    <property type="nucleotide sequence ID" value="NZ_FLQY01000358.1"/>
</dbReference>
<evidence type="ECO:0000313" key="3">
    <source>
        <dbReference type="EMBL" id="SBT10572.1"/>
    </source>
</evidence>
<reference evidence="3 4" key="1">
    <citation type="submission" date="2016-06" db="EMBL/GenBank/DDBJ databases">
        <authorList>
            <person name="Kjaerup R.B."/>
            <person name="Dalgaard T.S."/>
            <person name="Juul-Madsen H.R."/>
        </authorList>
    </citation>
    <scope>NUCLEOTIDE SEQUENCE [LARGE SCALE GENOMIC DNA]</scope>
    <source>
        <strain evidence="3">2</strain>
    </source>
</reference>
<dbReference type="Proteomes" id="UP000199600">
    <property type="component" value="Unassembled WGS sequence"/>
</dbReference>
<gene>
    <name evidence="3" type="ORF">PROAA_560005</name>
</gene>
<dbReference type="Pfam" id="PF04012">
    <property type="entry name" value="PspA_IM30"/>
    <property type="match status" value="1"/>
</dbReference>
<proteinExistence type="inferred from homology"/>
<protein>
    <submittedName>
        <fullName evidence="3">Phage shock protein A, PspA</fullName>
    </submittedName>
</protein>
<dbReference type="AlphaFoldDB" id="A0A1A8Y0P5"/>
<dbReference type="PANTHER" id="PTHR31088:SF6">
    <property type="entry name" value="PHAGE SHOCK PROTEIN A"/>
    <property type="match status" value="1"/>
</dbReference>
<evidence type="ECO:0000256" key="2">
    <source>
        <dbReference type="SAM" id="Coils"/>
    </source>
</evidence>
<evidence type="ECO:0000256" key="1">
    <source>
        <dbReference type="ARBA" id="ARBA00043985"/>
    </source>
</evidence>
<organism evidence="3 4">
    <name type="scientific">Candidatus Propionivibrio aalborgensis</name>
    <dbReference type="NCBI Taxonomy" id="1860101"/>
    <lineage>
        <taxon>Bacteria</taxon>
        <taxon>Pseudomonadati</taxon>
        <taxon>Pseudomonadota</taxon>
        <taxon>Betaproteobacteria</taxon>
        <taxon>Rhodocyclales</taxon>
        <taxon>Rhodocyclaceae</taxon>
        <taxon>Propionivibrio</taxon>
    </lineage>
</organism>